<evidence type="ECO:0000313" key="3">
    <source>
        <dbReference type="Proteomes" id="UP000562984"/>
    </source>
</evidence>
<dbReference type="InterPro" id="IPR000871">
    <property type="entry name" value="Beta-lactam_class-A"/>
</dbReference>
<dbReference type="PANTHER" id="PTHR35333:SF3">
    <property type="entry name" value="BETA-LACTAMASE-TYPE TRANSPEPTIDASE FOLD CONTAINING PROTEIN"/>
    <property type="match status" value="1"/>
</dbReference>
<feature type="domain" description="Beta-lactamase class A catalytic" evidence="1">
    <location>
        <begin position="6"/>
        <end position="228"/>
    </location>
</feature>
<dbReference type="InterPro" id="IPR012338">
    <property type="entry name" value="Beta-lactam/transpept-like"/>
</dbReference>
<evidence type="ECO:0000313" key="2">
    <source>
        <dbReference type="EMBL" id="NNG35226.1"/>
    </source>
</evidence>
<dbReference type="Proteomes" id="UP000562984">
    <property type="component" value="Unassembled WGS sequence"/>
</dbReference>
<dbReference type="RefSeq" id="WP_171198832.1">
    <property type="nucleotide sequence ID" value="NZ_JABEND010000002.1"/>
</dbReference>
<keyword evidence="3" id="KW-1185">Reference proteome</keyword>
<evidence type="ECO:0000259" key="1">
    <source>
        <dbReference type="Pfam" id="PF13354"/>
    </source>
</evidence>
<keyword evidence="2" id="KW-0378">Hydrolase</keyword>
<dbReference type="AlphaFoldDB" id="A0A849A6F3"/>
<protein>
    <submittedName>
        <fullName evidence="2">Serine hydrolase</fullName>
    </submittedName>
</protein>
<accession>A0A849A6F3</accession>
<reference evidence="2 3" key="1">
    <citation type="submission" date="2020-05" db="EMBL/GenBank/DDBJ databases">
        <title>Nakamurella sp. DB0629 isolated from air conditioner.</title>
        <authorList>
            <person name="Kim D.H."/>
            <person name="Kim D.-U."/>
        </authorList>
    </citation>
    <scope>NUCLEOTIDE SEQUENCE [LARGE SCALE GENOMIC DNA]</scope>
    <source>
        <strain evidence="2 3">DB0629</strain>
    </source>
</reference>
<gene>
    <name evidence="2" type="ORF">HKD39_05760</name>
</gene>
<dbReference type="GO" id="GO:0030655">
    <property type="term" value="P:beta-lactam antibiotic catabolic process"/>
    <property type="evidence" value="ECO:0007669"/>
    <property type="project" value="InterPro"/>
</dbReference>
<dbReference type="Pfam" id="PF13354">
    <property type="entry name" value="Beta-lactamase2"/>
    <property type="match status" value="1"/>
</dbReference>
<dbReference type="GO" id="GO:0046677">
    <property type="term" value="P:response to antibiotic"/>
    <property type="evidence" value="ECO:0007669"/>
    <property type="project" value="InterPro"/>
</dbReference>
<dbReference type="PANTHER" id="PTHR35333">
    <property type="entry name" value="BETA-LACTAMASE"/>
    <property type="match status" value="1"/>
</dbReference>
<dbReference type="EMBL" id="JABEND010000002">
    <property type="protein sequence ID" value="NNG35226.1"/>
    <property type="molecule type" value="Genomic_DNA"/>
</dbReference>
<dbReference type="SUPFAM" id="SSF56601">
    <property type="entry name" value="beta-lactamase/transpeptidase-like"/>
    <property type="match status" value="1"/>
</dbReference>
<organism evidence="2 3">
    <name type="scientific">Nakamurella aerolata</name>
    <dbReference type="NCBI Taxonomy" id="1656892"/>
    <lineage>
        <taxon>Bacteria</taxon>
        <taxon>Bacillati</taxon>
        <taxon>Actinomycetota</taxon>
        <taxon>Actinomycetes</taxon>
        <taxon>Nakamurellales</taxon>
        <taxon>Nakamurellaceae</taxon>
        <taxon>Nakamurella</taxon>
    </lineage>
</organism>
<comment type="caution">
    <text evidence="2">The sequence shown here is derived from an EMBL/GenBank/DDBJ whole genome shotgun (WGS) entry which is preliminary data.</text>
</comment>
<sequence>MAEISVCLLDADNGGVLEFDGGERVHKTASIGKILLLIEVAIRLADGRLRATIPLRRTAEDDIADSGLLQHLSATEWSPADLAVLVGGVSDNLATNVLLRHVGIPSVIERAKTLELQHTALLDRVRASRGPSDPPALSVGTAAELADLMARLHRGEVRSRAVSRQVLGWLALDTDTSMTAGAFGLDPLCHFEPDRGISLAHKTGTDTGIRCDVGVVTGPKRSVAYGVLASFTESADPSAGERDEVLGAMFGIGERIRKLITD</sequence>
<proteinExistence type="predicted"/>
<dbReference type="InterPro" id="IPR045155">
    <property type="entry name" value="Beta-lactam_cat"/>
</dbReference>
<dbReference type="GO" id="GO:0008800">
    <property type="term" value="F:beta-lactamase activity"/>
    <property type="evidence" value="ECO:0007669"/>
    <property type="project" value="InterPro"/>
</dbReference>
<dbReference type="Gene3D" id="3.40.710.10">
    <property type="entry name" value="DD-peptidase/beta-lactamase superfamily"/>
    <property type="match status" value="1"/>
</dbReference>
<name>A0A849A6F3_9ACTN</name>